<feature type="transmembrane region" description="Helical" evidence="1">
    <location>
        <begin position="20"/>
        <end position="38"/>
    </location>
</feature>
<evidence type="ECO:0000313" key="4">
    <source>
        <dbReference type="Proteomes" id="UP000318010"/>
    </source>
</evidence>
<name>A0A563U657_9SPHI</name>
<keyword evidence="4" id="KW-1185">Reference proteome</keyword>
<keyword evidence="1" id="KW-0812">Transmembrane</keyword>
<dbReference type="EMBL" id="VOEI01000002">
    <property type="protein sequence ID" value="TWR26813.1"/>
    <property type="molecule type" value="Genomic_DNA"/>
</dbReference>
<feature type="domain" description="Signal transduction histidine kinase internal region" evidence="2">
    <location>
        <begin position="178"/>
        <end position="254"/>
    </location>
</feature>
<dbReference type="GO" id="GO:0000155">
    <property type="term" value="F:phosphorelay sensor kinase activity"/>
    <property type="evidence" value="ECO:0007669"/>
    <property type="project" value="InterPro"/>
</dbReference>
<dbReference type="AlphaFoldDB" id="A0A563U657"/>
<dbReference type="OrthoDB" id="9792992at2"/>
<sequence>MKHLELMMKAFLQWAVRNRVHFMSWLAFILWETLFIGLSFGEFGHPMTYVLHYLLIIGLFYFNSLHVLPWVFKKSAQFLWRLPLALIFEISFFILGSYLVDLLLKKIGAFSSAVSVNLTGVYVIRTLYRCVQFLGFSTGYYYLVTLIDARKKYDMVERQRLQEIIQKQIAQKEAIRAQNAYLTAQINPHFFFNTLDYFYHNARKISPDLAEGISSLANIMRFAIHADKIGGFIRLGEELEQVQALIYLHSVRQKQFINLDYDEELEDILFIPLIILTLTENVFKHGIMHEESAPAIIKVYADSANLIIETSNKINYGVTRPTSSTGLKNIEHRLKANYGNQFQFDYSVGSESYFKTKLVIKFEALNDLEAFSYPSADTDTTTPHASAADQEKAG</sequence>
<dbReference type="InterPro" id="IPR050640">
    <property type="entry name" value="Bact_2-comp_sensor_kinase"/>
</dbReference>
<dbReference type="InterPro" id="IPR010559">
    <property type="entry name" value="Sig_transdc_His_kin_internal"/>
</dbReference>
<feature type="transmembrane region" description="Helical" evidence="1">
    <location>
        <begin position="50"/>
        <end position="72"/>
    </location>
</feature>
<keyword evidence="1" id="KW-1133">Transmembrane helix</keyword>
<proteinExistence type="predicted"/>
<dbReference type="GO" id="GO:0016020">
    <property type="term" value="C:membrane"/>
    <property type="evidence" value="ECO:0007669"/>
    <property type="project" value="InterPro"/>
</dbReference>
<dbReference type="Proteomes" id="UP000318010">
    <property type="component" value="Unassembled WGS sequence"/>
</dbReference>
<dbReference type="Pfam" id="PF06580">
    <property type="entry name" value="His_kinase"/>
    <property type="match status" value="1"/>
</dbReference>
<reference evidence="3 4" key="1">
    <citation type="submission" date="2019-07" db="EMBL/GenBank/DDBJ databases">
        <authorList>
            <person name="Kim J."/>
        </authorList>
    </citation>
    <scope>NUCLEOTIDE SEQUENCE [LARGE SCALE GENOMIC DNA]</scope>
    <source>
        <strain evidence="3 4">MJ1a</strain>
    </source>
</reference>
<evidence type="ECO:0000259" key="2">
    <source>
        <dbReference type="Pfam" id="PF06580"/>
    </source>
</evidence>
<dbReference type="PANTHER" id="PTHR34220">
    <property type="entry name" value="SENSOR HISTIDINE KINASE YPDA"/>
    <property type="match status" value="1"/>
</dbReference>
<evidence type="ECO:0000313" key="3">
    <source>
        <dbReference type="EMBL" id="TWR26813.1"/>
    </source>
</evidence>
<organism evidence="3 4">
    <name type="scientific">Mucilaginibacter achroorhodeus</name>
    <dbReference type="NCBI Taxonomy" id="2599294"/>
    <lineage>
        <taxon>Bacteria</taxon>
        <taxon>Pseudomonadati</taxon>
        <taxon>Bacteroidota</taxon>
        <taxon>Sphingobacteriia</taxon>
        <taxon>Sphingobacteriales</taxon>
        <taxon>Sphingobacteriaceae</taxon>
        <taxon>Mucilaginibacter</taxon>
    </lineage>
</organism>
<protein>
    <recommendedName>
        <fullName evidence="2">Signal transduction histidine kinase internal region domain-containing protein</fullName>
    </recommendedName>
</protein>
<comment type="caution">
    <text evidence="3">The sequence shown here is derived from an EMBL/GenBank/DDBJ whole genome shotgun (WGS) entry which is preliminary data.</text>
</comment>
<accession>A0A563U657</accession>
<feature type="transmembrane region" description="Helical" evidence="1">
    <location>
        <begin position="78"/>
        <end position="100"/>
    </location>
</feature>
<dbReference type="RefSeq" id="WP_146269826.1">
    <property type="nucleotide sequence ID" value="NZ_VOEI01000002.1"/>
</dbReference>
<dbReference type="PANTHER" id="PTHR34220:SF7">
    <property type="entry name" value="SENSOR HISTIDINE KINASE YPDA"/>
    <property type="match status" value="1"/>
</dbReference>
<keyword evidence="1" id="KW-0472">Membrane</keyword>
<evidence type="ECO:0000256" key="1">
    <source>
        <dbReference type="SAM" id="Phobius"/>
    </source>
</evidence>
<gene>
    <name evidence="3" type="ORF">FPZ42_07180</name>
</gene>